<evidence type="ECO:0000313" key="2">
    <source>
        <dbReference type="Proteomes" id="UP001418222"/>
    </source>
</evidence>
<proteinExistence type="predicted"/>
<dbReference type="Proteomes" id="UP001418222">
    <property type="component" value="Unassembled WGS sequence"/>
</dbReference>
<keyword evidence="2" id="KW-1185">Reference proteome</keyword>
<organism evidence="1 2">
    <name type="scientific">Platanthera zijinensis</name>
    <dbReference type="NCBI Taxonomy" id="2320716"/>
    <lineage>
        <taxon>Eukaryota</taxon>
        <taxon>Viridiplantae</taxon>
        <taxon>Streptophyta</taxon>
        <taxon>Embryophyta</taxon>
        <taxon>Tracheophyta</taxon>
        <taxon>Spermatophyta</taxon>
        <taxon>Magnoliopsida</taxon>
        <taxon>Liliopsida</taxon>
        <taxon>Asparagales</taxon>
        <taxon>Orchidaceae</taxon>
        <taxon>Orchidoideae</taxon>
        <taxon>Orchideae</taxon>
        <taxon>Orchidinae</taxon>
        <taxon>Platanthera</taxon>
    </lineage>
</organism>
<comment type="caution">
    <text evidence="1">The sequence shown here is derived from an EMBL/GenBank/DDBJ whole genome shotgun (WGS) entry which is preliminary data.</text>
</comment>
<name>A0AAP0G2T6_9ASPA</name>
<dbReference type="EMBL" id="JBBWWQ010000012">
    <property type="protein sequence ID" value="KAK8934802.1"/>
    <property type="molecule type" value="Genomic_DNA"/>
</dbReference>
<accession>A0AAP0G2T6</accession>
<protein>
    <submittedName>
        <fullName evidence="1">Uncharacterized protein</fullName>
    </submittedName>
</protein>
<gene>
    <name evidence="1" type="ORF">KSP39_PZI014496</name>
</gene>
<dbReference type="AlphaFoldDB" id="A0AAP0G2T6"/>
<evidence type="ECO:0000313" key="1">
    <source>
        <dbReference type="EMBL" id="KAK8934802.1"/>
    </source>
</evidence>
<reference evidence="1 2" key="1">
    <citation type="journal article" date="2022" name="Nat. Plants">
        <title>Genomes of leafy and leafless Platanthera orchids illuminate the evolution of mycoheterotrophy.</title>
        <authorList>
            <person name="Li M.H."/>
            <person name="Liu K.W."/>
            <person name="Li Z."/>
            <person name="Lu H.C."/>
            <person name="Ye Q.L."/>
            <person name="Zhang D."/>
            <person name="Wang J.Y."/>
            <person name="Li Y.F."/>
            <person name="Zhong Z.M."/>
            <person name="Liu X."/>
            <person name="Yu X."/>
            <person name="Liu D.K."/>
            <person name="Tu X.D."/>
            <person name="Liu B."/>
            <person name="Hao Y."/>
            <person name="Liao X.Y."/>
            <person name="Jiang Y.T."/>
            <person name="Sun W.H."/>
            <person name="Chen J."/>
            <person name="Chen Y.Q."/>
            <person name="Ai Y."/>
            <person name="Zhai J.W."/>
            <person name="Wu S.S."/>
            <person name="Zhou Z."/>
            <person name="Hsiao Y.Y."/>
            <person name="Wu W.L."/>
            <person name="Chen Y.Y."/>
            <person name="Lin Y.F."/>
            <person name="Hsu J.L."/>
            <person name="Li C.Y."/>
            <person name="Wang Z.W."/>
            <person name="Zhao X."/>
            <person name="Zhong W.Y."/>
            <person name="Ma X.K."/>
            <person name="Ma L."/>
            <person name="Huang J."/>
            <person name="Chen G.Z."/>
            <person name="Huang M.Z."/>
            <person name="Huang L."/>
            <person name="Peng D.H."/>
            <person name="Luo Y.B."/>
            <person name="Zou S.Q."/>
            <person name="Chen S.P."/>
            <person name="Lan S."/>
            <person name="Tsai W.C."/>
            <person name="Van de Peer Y."/>
            <person name="Liu Z.J."/>
        </authorList>
    </citation>
    <scope>NUCLEOTIDE SEQUENCE [LARGE SCALE GENOMIC DNA]</scope>
    <source>
        <strain evidence="1">Lor287</strain>
    </source>
</reference>
<sequence>MQVGLHNEEDDDSSNFKAILCDTTNFGLGDIGKIKIEQGAAAPMSRAVLWKAGHKRKTVEYISTNVAELLSKIDELSSQKSQSAETVSHGRDDILAFVLCQEHPGRVRVGGKFSTIISFFKNDRRSQRT</sequence>